<sequence>MYVRRKIQATPFPCVARNEDKLAWNPSPKGPFDLRSAYLLASEPLPDSTFQGKWIWKLDTLPRIQTFIWKCMHKSIGALWDCHVLKRIWHRLGISFQDTDFYSANLQDWITSNCRDKRIRNSGQVPWSQTFMFAIWTIWKGRNQLVFENKELKLSLALDINHRALEFFYCVGFARKIGVASSFTAELWALRDGLLLCRQRNAQAVAVEVDARAIVDAFNHHTNSNTIVSTIMDDCRLLVNQIPQVSFRHIYREANRSVDWLANFGLKLDFEFESFPGPPVDLIAVWKADSHGLYCNRQCTEPVFVV</sequence>
<dbReference type="InterPro" id="IPR036397">
    <property type="entry name" value="RNaseH_sf"/>
</dbReference>
<dbReference type="Proteomes" id="UP001459277">
    <property type="component" value="Unassembled WGS sequence"/>
</dbReference>
<dbReference type="InterPro" id="IPR012337">
    <property type="entry name" value="RNaseH-like_sf"/>
</dbReference>
<dbReference type="InterPro" id="IPR002156">
    <property type="entry name" value="RNaseH_domain"/>
</dbReference>
<dbReference type="InterPro" id="IPR044730">
    <property type="entry name" value="RNase_H-like_dom_plant"/>
</dbReference>
<dbReference type="InterPro" id="IPR053151">
    <property type="entry name" value="RNase_H-like"/>
</dbReference>
<protein>
    <recommendedName>
        <fullName evidence="1">RNase H type-1 domain-containing protein</fullName>
    </recommendedName>
</protein>
<dbReference type="PANTHER" id="PTHR47723">
    <property type="entry name" value="OS05G0353850 PROTEIN"/>
    <property type="match status" value="1"/>
</dbReference>
<dbReference type="Pfam" id="PF13456">
    <property type="entry name" value="RVT_3"/>
    <property type="match status" value="1"/>
</dbReference>
<dbReference type="Gene3D" id="3.30.420.10">
    <property type="entry name" value="Ribonuclease H-like superfamily/Ribonuclease H"/>
    <property type="match status" value="1"/>
</dbReference>
<dbReference type="CDD" id="cd06222">
    <property type="entry name" value="RNase_H_like"/>
    <property type="match status" value="1"/>
</dbReference>
<feature type="domain" description="RNase H type-1" evidence="1">
    <location>
        <begin position="169"/>
        <end position="264"/>
    </location>
</feature>
<keyword evidence="3" id="KW-1185">Reference proteome</keyword>
<dbReference type="GO" id="GO:0004523">
    <property type="term" value="F:RNA-DNA hybrid ribonuclease activity"/>
    <property type="evidence" value="ECO:0007669"/>
    <property type="project" value="InterPro"/>
</dbReference>
<dbReference type="AlphaFoldDB" id="A0AAW2CKU5"/>
<name>A0AAW2CKU5_9ROSI</name>
<proteinExistence type="predicted"/>
<comment type="caution">
    <text evidence="2">The sequence shown here is derived from an EMBL/GenBank/DDBJ whole genome shotgun (WGS) entry which is preliminary data.</text>
</comment>
<reference evidence="2 3" key="1">
    <citation type="submission" date="2024-01" db="EMBL/GenBank/DDBJ databases">
        <title>A telomere-to-telomere, gap-free genome of sweet tea (Lithocarpus litseifolius).</title>
        <authorList>
            <person name="Zhou J."/>
        </authorList>
    </citation>
    <scope>NUCLEOTIDE SEQUENCE [LARGE SCALE GENOMIC DNA]</scope>
    <source>
        <strain evidence="2">Zhou-2022a</strain>
        <tissue evidence="2">Leaf</tissue>
    </source>
</reference>
<gene>
    <name evidence="2" type="ORF">SO802_018443</name>
</gene>
<dbReference type="SUPFAM" id="SSF53098">
    <property type="entry name" value="Ribonuclease H-like"/>
    <property type="match status" value="1"/>
</dbReference>
<evidence type="ECO:0000313" key="2">
    <source>
        <dbReference type="EMBL" id="KAK9998840.1"/>
    </source>
</evidence>
<organism evidence="2 3">
    <name type="scientific">Lithocarpus litseifolius</name>
    <dbReference type="NCBI Taxonomy" id="425828"/>
    <lineage>
        <taxon>Eukaryota</taxon>
        <taxon>Viridiplantae</taxon>
        <taxon>Streptophyta</taxon>
        <taxon>Embryophyta</taxon>
        <taxon>Tracheophyta</taxon>
        <taxon>Spermatophyta</taxon>
        <taxon>Magnoliopsida</taxon>
        <taxon>eudicotyledons</taxon>
        <taxon>Gunneridae</taxon>
        <taxon>Pentapetalae</taxon>
        <taxon>rosids</taxon>
        <taxon>fabids</taxon>
        <taxon>Fagales</taxon>
        <taxon>Fagaceae</taxon>
        <taxon>Lithocarpus</taxon>
    </lineage>
</organism>
<dbReference type="GO" id="GO:0003676">
    <property type="term" value="F:nucleic acid binding"/>
    <property type="evidence" value="ECO:0007669"/>
    <property type="project" value="InterPro"/>
</dbReference>
<dbReference type="PANTHER" id="PTHR47723:SF20">
    <property type="entry name" value="RNASE H TYPE-1 DOMAIN-CONTAINING PROTEIN"/>
    <property type="match status" value="1"/>
</dbReference>
<evidence type="ECO:0000259" key="1">
    <source>
        <dbReference type="Pfam" id="PF13456"/>
    </source>
</evidence>
<dbReference type="EMBL" id="JAZDWU010000006">
    <property type="protein sequence ID" value="KAK9998840.1"/>
    <property type="molecule type" value="Genomic_DNA"/>
</dbReference>
<evidence type="ECO:0000313" key="3">
    <source>
        <dbReference type="Proteomes" id="UP001459277"/>
    </source>
</evidence>
<accession>A0AAW2CKU5</accession>